<feature type="region of interest" description="Disordered" evidence="5">
    <location>
        <begin position="437"/>
        <end position="495"/>
    </location>
</feature>
<feature type="compositionally biased region" description="Basic and acidic residues" evidence="5">
    <location>
        <begin position="362"/>
        <end position="392"/>
    </location>
</feature>
<dbReference type="OrthoDB" id="1600564at2759"/>
<name>A0A5N6R4A3_9ROSI</name>
<feature type="compositionally biased region" description="Basic and acidic residues" evidence="5">
    <location>
        <begin position="341"/>
        <end position="350"/>
    </location>
</feature>
<gene>
    <name evidence="6" type="ORF">FH972_009231</name>
</gene>
<keyword evidence="2" id="KW-0732">Signal</keyword>
<evidence type="ECO:0000256" key="4">
    <source>
        <dbReference type="ARBA" id="ARBA00023180"/>
    </source>
</evidence>
<feature type="compositionally biased region" description="Low complexity" evidence="5">
    <location>
        <begin position="96"/>
        <end position="114"/>
    </location>
</feature>
<dbReference type="InterPro" id="IPR036514">
    <property type="entry name" value="SGNH_hydro_sf"/>
</dbReference>
<feature type="compositionally biased region" description="Basic and acidic residues" evidence="5">
    <location>
        <begin position="469"/>
        <end position="481"/>
    </location>
</feature>
<accession>A0A5N6R4A3</accession>
<protein>
    <submittedName>
        <fullName evidence="6">Uncharacterized protein</fullName>
    </submittedName>
</protein>
<feature type="region of interest" description="Disordered" evidence="5">
    <location>
        <begin position="293"/>
        <end position="350"/>
    </location>
</feature>
<dbReference type="CDD" id="cd01837">
    <property type="entry name" value="SGNH_plant_lipase_like"/>
    <property type="match status" value="1"/>
</dbReference>
<dbReference type="GO" id="GO:0016788">
    <property type="term" value="F:hydrolase activity, acting on ester bonds"/>
    <property type="evidence" value="ECO:0007669"/>
    <property type="project" value="InterPro"/>
</dbReference>
<dbReference type="Proteomes" id="UP000327013">
    <property type="component" value="Chromosome 3"/>
</dbReference>
<dbReference type="Pfam" id="PF06273">
    <property type="entry name" value="eIF-4B"/>
    <property type="match status" value="1"/>
</dbReference>
<evidence type="ECO:0000256" key="3">
    <source>
        <dbReference type="ARBA" id="ARBA00022801"/>
    </source>
</evidence>
<comment type="similarity">
    <text evidence="1">Belongs to the 'GDSL' lipolytic enzyme family.</text>
</comment>
<dbReference type="PANTHER" id="PTHR22835">
    <property type="entry name" value="ZINC FINGER FYVE DOMAIN CONTAINING PROTEIN"/>
    <property type="match status" value="1"/>
</dbReference>
<keyword evidence="7" id="KW-1185">Reference proteome</keyword>
<feature type="compositionally biased region" description="Polar residues" evidence="5">
    <location>
        <begin position="393"/>
        <end position="410"/>
    </location>
</feature>
<dbReference type="PANTHER" id="PTHR22835:SF510">
    <property type="entry name" value="GDSL ESTERASE_LIPASE"/>
    <property type="match status" value="1"/>
</dbReference>
<feature type="compositionally biased region" description="Low complexity" evidence="5">
    <location>
        <begin position="25"/>
        <end position="34"/>
    </location>
</feature>
<proteinExistence type="inferred from homology"/>
<reference evidence="6 7" key="1">
    <citation type="submission" date="2019-06" db="EMBL/GenBank/DDBJ databases">
        <title>A chromosomal-level reference genome of Carpinus fangiana (Coryloideae, Betulaceae).</title>
        <authorList>
            <person name="Yang X."/>
            <person name="Wang Z."/>
            <person name="Zhang L."/>
            <person name="Hao G."/>
            <person name="Liu J."/>
            <person name="Yang Y."/>
        </authorList>
    </citation>
    <scope>NUCLEOTIDE SEQUENCE [LARGE SCALE GENOMIC DNA]</scope>
    <source>
        <strain evidence="6">Cfa_2016G</strain>
        <tissue evidence="6">Leaf</tissue>
    </source>
</reference>
<sequence length="923" mass="100736">MSTNPWGGGIGTWAADAEAEELEAAAAEAAAKAESSSQSYPSLKEAVSAKPKKKKTTLSLSEFTMGNYSADRTLTRDEMLRLPTGPKERSAEEMQSGRIGSGFSSFGRSGSSSGRGRDREDGDGSWGGGPRRSYGGFDEERRGQQPSARVSDFDQPSRADEVDNWALTKKPLPSLDSGRQNRYGSLGGGSRADDVDNWTAGKKPLPSTRSSTFGSGFGQEPDRWSRGGGGLRDSERERPRLVLDPPRGDSGVNEPAVKTNKPSPFGAANKPREDILAEKGLDYKKLELEYDAKKASVGTPTSAHSSRPSSAQSSRSEGQGLQQGIENVVKPRPKVNPFGDAKPREVLLEERGQDWRKIDLELEHRRVDRPETEEEKKLKEEIDHLKELERESTINTNSGSLQESGGDQSSLSDVIVLKERELEALIRDLDDKIRFGQKAVERPGSRPGSGTGRVSGFPDRPPSQSGSIEETRSMEFMDRPRSRGAGDVWSRPADDRRSFGAGRDRGFLSNRDLDRSINLGRRWRGPWAPPKPVEAVAVVVFLAVGFSAFVAIGRRGRTLGQITFGDSTHCDFPAIFNFGDSNSDTGGKSAAFNRLLSPNGDTFFGKPSGRYCDGLVLVDFIAEKLGLPYLDAYLDSIGTNFRHGANFATSASTIQPVDAKMYGMGFSPISLDIQLLQFEQFKARTTELYKEGGSSYIKSSLPRPDDFSKALYTLDIGQNDLHGGLWSMTEKQVLASIPSIINRFSQAVEKLYQLGGRAFWIHNTGPIGCLPYAVTYYAPKPENRDQSGCVKSHNEVAKEFNRHLQERVSQVRAQLPDAILTYVDVFSAKYSLISQAKKLGFANPLGSCCGGFGKDDVECGKKAIVNGTEVFGASCSNPSVYISWDSIHYSHAANKWVANLVLTGNLSESSVPITKACRKPDPL</sequence>
<keyword evidence="3" id="KW-0378">Hydrolase</keyword>
<dbReference type="EMBL" id="CM017323">
    <property type="protein sequence ID" value="KAE8023551.1"/>
    <property type="molecule type" value="Genomic_DNA"/>
</dbReference>
<dbReference type="InterPro" id="IPR001087">
    <property type="entry name" value="GDSL"/>
</dbReference>
<feature type="compositionally biased region" description="Basic and acidic residues" evidence="5">
    <location>
        <begin position="151"/>
        <end position="161"/>
    </location>
</feature>
<organism evidence="6 7">
    <name type="scientific">Carpinus fangiana</name>
    <dbReference type="NCBI Taxonomy" id="176857"/>
    <lineage>
        <taxon>Eukaryota</taxon>
        <taxon>Viridiplantae</taxon>
        <taxon>Streptophyta</taxon>
        <taxon>Embryophyta</taxon>
        <taxon>Tracheophyta</taxon>
        <taxon>Spermatophyta</taxon>
        <taxon>Magnoliopsida</taxon>
        <taxon>eudicotyledons</taxon>
        <taxon>Gunneridae</taxon>
        <taxon>Pentapetalae</taxon>
        <taxon>rosids</taxon>
        <taxon>fabids</taxon>
        <taxon>Fagales</taxon>
        <taxon>Betulaceae</taxon>
        <taxon>Carpinus</taxon>
    </lineage>
</organism>
<evidence type="ECO:0000256" key="1">
    <source>
        <dbReference type="ARBA" id="ARBA00008668"/>
    </source>
</evidence>
<evidence type="ECO:0000313" key="7">
    <source>
        <dbReference type="Proteomes" id="UP000327013"/>
    </source>
</evidence>
<evidence type="ECO:0000256" key="5">
    <source>
        <dbReference type="SAM" id="MobiDB-lite"/>
    </source>
</evidence>
<keyword evidence="4" id="KW-0325">Glycoprotein</keyword>
<feature type="compositionally biased region" description="Basic and acidic residues" evidence="5">
    <location>
        <begin position="232"/>
        <end position="241"/>
    </location>
</feature>
<dbReference type="AlphaFoldDB" id="A0A5N6R4A3"/>
<dbReference type="InterPro" id="IPR035669">
    <property type="entry name" value="SGNH_plant_lipase-like"/>
</dbReference>
<evidence type="ECO:0000313" key="6">
    <source>
        <dbReference type="EMBL" id="KAE8023551.1"/>
    </source>
</evidence>
<feature type="compositionally biased region" description="Low complexity" evidence="5">
    <location>
        <begin position="299"/>
        <end position="316"/>
    </location>
</feature>
<dbReference type="InterPro" id="IPR010433">
    <property type="entry name" value="EIF-4B_pln"/>
</dbReference>
<dbReference type="Gene3D" id="3.40.50.1110">
    <property type="entry name" value="SGNH hydrolase"/>
    <property type="match status" value="1"/>
</dbReference>
<dbReference type="GO" id="GO:0003743">
    <property type="term" value="F:translation initiation factor activity"/>
    <property type="evidence" value="ECO:0007669"/>
    <property type="project" value="InterPro"/>
</dbReference>
<feature type="region of interest" description="Disordered" evidence="5">
    <location>
        <begin position="362"/>
        <end position="410"/>
    </location>
</feature>
<evidence type="ECO:0000256" key="2">
    <source>
        <dbReference type="ARBA" id="ARBA00022729"/>
    </source>
</evidence>
<feature type="compositionally biased region" description="Basic and acidic residues" evidence="5">
    <location>
        <begin position="73"/>
        <end position="92"/>
    </location>
</feature>
<dbReference type="Pfam" id="PF00657">
    <property type="entry name" value="Lipase_GDSL"/>
    <property type="match status" value="1"/>
</dbReference>
<feature type="region of interest" description="Disordered" evidence="5">
    <location>
        <begin position="25"/>
        <end position="275"/>
    </location>
</feature>